<evidence type="ECO:0000256" key="5">
    <source>
        <dbReference type="ARBA" id="ARBA00022840"/>
    </source>
</evidence>
<comment type="catalytic activity">
    <reaction evidence="8">
        <text>3-dehydro-D-erythronate + ATP = 3-dehydro-4-O-phospho-D-erythronate + ADP + H(+)</text>
        <dbReference type="Rhea" id="RHEA:52556"/>
        <dbReference type="ChEBI" id="CHEBI:15378"/>
        <dbReference type="ChEBI" id="CHEBI:30616"/>
        <dbReference type="ChEBI" id="CHEBI:57958"/>
        <dbReference type="ChEBI" id="CHEBI:136593"/>
        <dbReference type="ChEBI" id="CHEBI:456216"/>
        <dbReference type="EC" id="2.7.1.217"/>
    </reaction>
</comment>
<evidence type="ECO:0000256" key="8">
    <source>
        <dbReference type="ARBA" id="ARBA00036346"/>
    </source>
</evidence>
<protein>
    <recommendedName>
        <fullName evidence="11">3-oxo-tetronate kinase</fullName>
        <ecNumber evidence="10">2.7.1.217</ecNumber>
    </recommendedName>
    <alternativeName>
        <fullName evidence="12">3-dehydrotetronate 4-kinase</fullName>
    </alternativeName>
</protein>
<name>A0A1W6L6Q9_9BURK</name>
<keyword evidence="6" id="KW-0119">Carbohydrate metabolism</keyword>
<evidence type="ECO:0000256" key="6">
    <source>
        <dbReference type="ARBA" id="ARBA00023277"/>
    </source>
</evidence>
<keyword evidence="14" id="KW-1185">Reference proteome</keyword>
<comment type="function">
    <text evidence="9">Catalyzes the ATP-dependent phosphorylation of 3-oxo-tetronate to 3-oxo-tetronate 4-phosphate.</text>
</comment>
<dbReference type="GO" id="GO:0016301">
    <property type="term" value="F:kinase activity"/>
    <property type="evidence" value="ECO:0007669"/>
    <property type="project" value="UniProtKB-KW"/>
</dbReference>
<proteinExistence type="inferred from homology"/>
<keyword evidence="5" id="KW-0067">ATP-binding</keyword>
<reference evidence="13 14" key="1">
    <citation type="submission" date="2016-04" db="EMBL/GenBank/DDBJ databases">
        <title>Complete genome sequence of natural rubber-degrading, novel Gram-negative bacterium, Rhizobacter gummiphilus strain NS21.</title>
        <authorList>
            <person name="Tabata M."/>
            <person name="Kasai D."/>
            <person name="Fukuda M."/>
        </authorList>
    </citation>
    <scope>NUCLEOTIDE SEQUENCE [LARGE SCALE GENOMIC DNA]</scope>
    <source>
        <strain evidence="13 14">NS21</strain>
    </source>
</reference>
<dbReference type="InterPro" id="IPR042213">
    <property type="entry name" value="NBD_C_sf"/>
</dbReference>
<dbReference type="GO" id="GO:0005524">
    <property type="term" value="F:ATP binding"/>
    <property type="evidence" value="ECO:0007669"/>
    <property type="project" value="UniProtKB-KW"/>
</dbReference>
<evidence type="ECO:0000256" key="7">
    <source>
        <dbReference type="ARBA" id="ARBA00035898"/>
    </source>
</evidence>
<dbReference type="KEGG" id="rgu:A4W93_08100"/>
<keyword evidence="4" id="KW-0418">Kinase</keyword>
<dbReference type="Gene3D" id="3.40.980.20">
    <property type="entry name" value="Four-carbon acid sugar kinase, nucleotide binding domain"/>
    <property type="match status" value="1"/>
</dbReference>
<dbReference type="EC" id="2.7.1.217" evidence="10"/>
<dbReference type="Gene3D" id="3.40.50.10840">
    <property type="entry name" value="Putative sugar-binding, N-terminal domain"/>
    <property type="match status" value="1"/>
</dbReference>
<dbReference type="Pfam" id="PF17042">
    <property type="entry name" value="NBD_C"/>
    <property type="match status" value="1"/>
</dbReference>
<evidence type="ECO:0000256" key="10">
    <source>
        <dbReference type="ARBA" id="ARBA00039095"/>
    </source>
</evidence>
<evidence type="ECO:0000313" key="14">
    <source>
        <dbReference type="Proteomes" id="UP000193427"/>
    </source>
</evidence>
<dbReference type="SUPFAM" id="SSF142764">
    <property type="entry name" value="YgbK-like"/>
    <property type="match status" value="1"/>
</dbReference>
<comment type="catalytic activity">
    <reaction evidence="7">
        <text>3-dehydro-L-erythronate + ATP = 3-dehydro-4-O-phospho-L-erythronate + ADP + H(+)</text>
        <dbReference type="Rhea" id="RHEA:52552"/>
        <dbReference type="ChEBI" id="CHEBI:15378"/>
        <dbReference type="ChEBI" id="CHEBI:30616"/>
        <dbReference type="ChEBI" id="CHEBI:136592"/>
        <dbReference type="ChEBI" id="CHEBI:136670"/>
        <dbReference type="ChEBI" id="CHEBI:456216"/>
        <dbReference type="EC" id="2.7.1.217"/>
    </reaction>
</comment>
<gene>
    <name evidence="13" type="ORF">A4W93_08100</name>
</gene>
<sequence length="415" mass="42753">MILGVIADDFTGASDIASMLVRAGLRTVQTIGLPDGPAPDADAVVVALKSRTAPVADAVRESLAALAWLRAAGAQRFYFKYCSTFDSTAEGNIGPVTDALMTALGTDITVMCPALPENGRTVYAGHLFVGDTLLSESGMRHHPLTPMTDANLLRVLQPQVPAGQGIGLVRHGTVAKGADAVRRELDTLRARGVRYAVTDAVDNADLKVLAEATSDLPLVTGGSGLALGLRAEAPRTDATSLPPVGGHAAVLSGSCSVATNAQVNDWIASGRPAYRIDAMQFGADGAPDPAEAALAWAAPRLAGGPVLIYATSTPDEVRAVQAHFGVEQAGVLVEDCLARVACGLVDLGVRRLVTAGGETSGAVVNALDVNQLRIGPTIDPGVPWTHAEQRGLLLAMKSGNFGTVDFFAKALGQVA</sequence>
<evidence type="ECO:0000256" key="3">
    <source>
        <dbReference type="ARBA" id="ARBA00022741"/>
    </source>
</evidence>
<dbReference type="InterPro" id="IPR037051">
    <property type="entry name" value="4-carb_acid_sugar_kinase_N_sf"/>
</dbReference>
<organism evidence="13 14">
    <name type="scientific">Piscinibacter gummiphilus</name>
    <dbReference type="NCBI Taxonomy" id="946333"/>
    <lineage>
        <taxon>Bacteria</taxon>
        <taxon>Pseudomonadati</taxon>
        <taxon>Pseudomonadota</taxon>
        <taxon>Betaproteobacteria</taxon>
        <taxon>Burkholderiales</taxon>
        <taxon>Sphaerotilaceae</taxon>
        <taxon>Piscinibacter</taxon>
    </lineage>
</organism>
<comment type="similarity">
    <text evidence="1">Belongs to the four-carbon acid sugar kinase family.</text>
</comment>
<evidence type="ECO:0000256" key="4">
    <source>
        <dbReference type="ARBA" id="ARBA00022777"/>
    </source>
</evidence>
<dbReference type="Pfam" id="PF07005">
    <property type="entry name" value="SBD_N"/>
    <property type="match status" value="1"/>
</dbReference>
<evidence type="ECO:0000313" key="13">
    <source>
        <dbReference type="EMBL" id="ARN19877.1"/>
    </source>
</evidence>
<evidence type="ECO:0000256" key="2">
    <source>
        <dbReference type="ARBA" id="ARBA00022679"/>
    </source>
</evidence>
<dbReference type="AlphaFoldDB" id="A0A1W6L6Q9"/>
<keyword evidence="2" id="KW-0808">Transferase</keyword>
<dbReference type="RefSeq" id="WP_085750146.1">
    <property type="nucleotide sequence ID" value="NZ_BSPR01000008.1"/>
</dbReference>
<keyword evidence="3" id="KW-0547">Nucleotide-binding</keyword>
<dbReference type="STRING" id="946333.A4W93_08100"/>
<dbReference type="Proteomes" id="UP000193427">
    <property type="component" value="Chromosome"/>
</dbReference>
<dbReference type="OrthoDB" id="191465at2"/>
<dbReference type="InterPro" id="IPR010737">
    <property type="entry name" value="4-carb_acid_sugar_kinase_N"/>
</dbReference>
<accession>A0A1W6L6Q9</accession>
<dbReference type="NCBIfam" id="NF043035">
    <property type="entry name" value="OxoTetrKin"/>
    <property type="match status" value="1"/>
</dbReference>
<dbReference type="EMBL" id="CP015118">
    <property type="protein sequence ID" value="ARN19877.1"/>
    <property type="molecule type" value="Genomic_DNA"/>
</dbReference>
<dbReference type="InterPro" id="IPR031475">
    <property type="entry name" value="NBD_C"/>
</dbReference>
<evidence type="ECO:0000256" key="12">
    <source>
        <dbReference type="ARBA" id="ARBA00041377"/>
    </source>
</evidence>
<evidence type="ECO:0000256" key="9">
    <source>
        <dbReference type="ARBA" id="ARBA00037335"/>
    </source>
</evidence>
<evidence type="ECO:0000256" key="11">
    <source>
        <dbReference type="ARBA" id="ARBA00039461"/>
    </source>
</evidence>
<dbReference type="InterPro" id="IPR050007">
    <property type="entry name" value="OtnK"/>
</dbReference>
<evidence type="ECO:0000256" key="1">
    <source>
        <dbReference type="ARBA" id="ARBA00005715"/>
    </source>
</evidence>